<protein>
    <submittedName>
        <fullName evidence="1">Uncharacterized protein</fullName>
    </submittedName>
</protein>
<sequence>MAKDPTFIIHVSTTTATGLLGCVLARNKDLLSSTSKYRYLNSQKGCDEEEENMESLHDDVNSYLEDGDSPIYTSTDIGNDVLQVYRQGKNTTIFNSNMKNTILPLLHRVEESESNWKTQIIMEYQRYYELIPVHYHHQLESFVKGASYRDLYSYKMKTLLSIETFINAKEEAAGGDFGSTVHPLQLYRTAFRDVLGVELEVVNPYPSQPESIENNDPLCSLSQVLQGSEEFHERYTGESELDTGYMHLTIAAYSMGLVSVRSGSPWNMVQTLVEHHGDIMHILDCDIPPLYCVSEEILVNLYESSARFEKELFEHWSDQKLVREHHLQGFTRDVEDNKFCEWDVKQMLNNGKLRDLIRQLSSSSKPATKLKIASLWKDEL</sequence>
<proteinExistence type="predicted"/>
<dbReference type="EMBL" id="HBIO01030883">
    <property type="protein sequence ID" value="CAE0478815.1"/>
    <property type="molecule type" value="Transcribed_RNA"/>
</dbReference>
<dbReference type="AlphaFoldDB" id="A0A7S3VGG9"/>
<dbReference type="PROSITE" id="PS51257">
    <property type="entry name" value="PROKAR_LIPOPROTEIN"/>
    <property type="match status" value="1"/>
</dbReference>
<accession>A0A7S3VGG9</accession>
<evidence type="ECO:0000313" key="1">
    <source>
        <dbReference type="EMBL" id="CAE0478815.1"/>
    </source>
</evidence>
<gene>
    <name evidence="1" type="ORF">CDEB00056_LOCUS23668</name>
</gene>
<name>A0A7S3VGG9_9STRA</name>
<organism evidence="1">
    <name type="scientific">Chaetoceros debilis</name>
    <dbReference type="NCBI Taxonomy" id="122233"/>
    <lineage>
        <taxon>Eukaryota</taxon>
        <taxon>Sar</taxon>
        <taxon>Stramenopiles</taxon>
        <taxon>Ochrophyta</taxon>
        <taxon>Bacillariophyta</taxon>
        <taxon>Coscinodiscophyceae</taxon>
        <taxon>Chaetocerotophycidae</taxon>
        <taxon>Chaetocerotales</taxon>
        <taxon>Chaetocerotaceae</taxon>
        <taxon>Chaetoceros</taxon>
    </lineage>
</organism>
<reference evidence="1" key="1">
    <citation type="submission" date="2021-01" db="EMBL/GenBank/DDBJ databases">
        <authorList>
            <person name="Corre E."/>
            <person name="Pelletier E."/>
            <person name="Niang G."/>
            <person name="Scheremetjew M."/>
            <person name="Finn R."/>
            <person name="Kale V."/>
            <person name="Holt S."/>
            <person name="Cochrane G."/>
            <person name="Meng A."/>
            <person name="Brown T."/>
            <person name="Cohen L."/>
        </authorList>
    </citation>
    <scope>NUCLEOTIDE SEQUENCE</scope>
    <source>
        <strain evidence="1">MM31A-1</strain>
    </source>
</reference>